<evidence type="ECO:0000313" key="10">
    <source>
        <dbReference type="EMBL" id="VAW86385.1"/>
    </source>
</evidence>
<feature type="domain" description="GHMP kinase N-terminal" evidence="8">
    <location>
        <begin position="68"/>
        <end position="144"/>
    </location>
</feature>
<evidence type="ECO:0000256" key="3">
    <source>
        <dbReference type="ARBA" id="ARBA00022679"/>
    </source>
</evidence>
<evidence type="ECO:0000256" key="6">
    <source>
        <dbReference type="ARBA" id="ARBA00022840"/>
    </source>
</evidence>
<keyword evidence="4" id="KW-0547">Nucleotide-binding</keyword>
<dbReference type="InterPro" id="IPR004424">
    <property type="entry name" value="IspE"/>
</dbReference>
<dbReference type="SUPFAM" id="SSF54211">
    <property type="entry name" value="Ribosomal protein S5 domain 2-like"/>
    <property type="match status" value="1"/>
</dbReference>
<dbReference type="NCBIfam" id="TIGR00154">
    <property type="entry name" value="ispE"/>
    <property type="match status" value="1"/>
</dbReference>
<evidence type="ECO:0000256" key="4">
    <source>
        <dbReference type="ARBA" id="ARBA00022741"/>
    </source>
</evidence>
<dbReference type="GO" id="GO:0016114">
    <property type="term" value="P:terpenoid biosynthetic process"/>
    <property type="evidence" value="ECO:0007669"/>
    <property type="project" value="InterPro"/>
</dbReference>
<dbReference type="PANTHER" id="PTHR43527:SF2">
    <property type="entry name" value="4-DIPHOSPHOCYTIDYL-2-C-METHYL-D-ERYTHRITOL KINASE, CHLOROPLASTIC"/>
    <property type="match status" value="1"/>
</dbReference>
<comment type="similarity">
    <text evidence="1">Belongs to the GHMP kinase family. IspE subfamily.</text>
</comment>
<dbReference type="InterPro" id="IPR020568">
    <property type="entry name" value="Ribosomal_Su5_D2-typ_SF"/>
</dbReference>
<gene>
    <name evidence="10" type="ORF">MNBD_GAMMA17-1299</name>
</gene>
<feature type="domain" description="GHMP kinase C-terminal" evidence="9">
    <location>
        <begin position="211"/>
        <end position="259"/>
    </location>
</feature>
<dbReference type="GO" id="GO:0050515">
    <property type="term" value="F:4-(cytidine 5'-diphospho)-2-C-methyl-D-erythritol kinase activity"/>
    <property type="evidence" value="ECO:0007669"/>
    <property type="project" value="UniProtKB-EC"/>
</dbReference>
<dbReference type="Pfam" id="PF08544">
    <property type="entry name" value="GHMP_kinases_C"/>
    <property type="match status" value="1"/>
</dbReference>
<dbReference type="Pfam" id="PF00288">
    <property type="entry name" value="GHMP_kinases_N"/>
    <property type="match status" value="1"/>
</dbReference>
<evidence type="ECO:0000256" key="1">
    <source>
        <dbReference type="ARBA" id="ARBA00009684"/>
    </source>
</evidence>
<protein>
    <recommendedName>
        <fullName evidence="2">4-(cytidine 5'-diphospho)-2-C-methyl-D-erythritol kinase</fullName>
        <ecNumber evidence="2">2.7.1.148</ecNumber>
    </recommendedName>
    <alternativeName>
        <fullName evidence="7">4-(cytidine-5'-diphospho)-2-C-methyl-D-erythritol kinase</fullName>
    </alternativeName>
</protein>
<keyword evidence="5 10" id="KW-0418">Kinase</keyword>
<dbReference type="GO" id="GO:0005524">
    <property type="term" value="F:ATP binding"/>
    <property type="evidence" value="ECO:0007669"/>
    <property type="project" value="UniProtKB-KW"/>
</dbReference>
<dbReference type="InterPro" id="IPR006204">
    <property type="entry name" value="GHMP_kinase_N_dom"/>
</dbReference>
<dbReference type="SUPFAM" id="SSF55060">
    <property type="entry name" value="GHMP Kinase, C-terminal domain"/>
    <property type="match status" value="1"/>
</dbReference>
<dbReference type="PIRSF" id="PIRSF010376">
    <property type="entry name" value="IspE"/>
    <property type="match status" value="1"/>
</dbReference>
<accession>A0A3B0YZ84</accession>
<dbReference type="PANTHER" id="PTHR43527">
    <property type="entry name" value="4-DIPHOSPHOCYTIDYL-2-C-METHYL-D-ERYTHRITOL KINASE, CHLOROPLASTIC"/>
    <property type="match status" value="1"/>
</dbReference>
<proteinExistence type="inferred from homology"/>
<organism evidence="10">
    <name type="scientific">hydrothermal vent metagenome</name>
    <dbReference type="NCBI Taxonomy" id="652676"/>
    <lineage>
        <taxon>unclassified sequences</taxon>
        <taxon>metagenomes</taxon>
        <taxon>ecological metagenomes</taxon>
    </lineage>
</organism>
<dbReference type="InterPro" id="IPR013750">
    <property type="entry name" value="GHMP_kinase_C_dom"/>
</dbReference>
<dbReference type="HAMAP" id="MF_00061">
    <property type="entry name" value="IspE"/>
    <property type="match status" value="1"/>
</dbReference>
<reference evidence="10" key="1">
    <citation type="submission" date="2018-06" db="EMBL/GenBank/DDBJ databases">
        <authorList>
            <person name="Zhirakovskaya E."/>
        </authorList>
    </citation>
    <scope>NUCLEOTIDE SEQUENCE</scope>
</reference>
<dbReference type="AlphaFoldDB" id="A0A3B0YZ84"/>
<evidence type="ECO:0000256" key="5">
    <source>
        <dbReference type="ARBA" id="ARBA00022777"/>
    </source>
</evidence>
<evidence type="ECO:0000256" key="7">
    <source>
        <dbReference type="ARBA" id="ARBA00032554"/>
    </source>
</evidence>
<dbReference type="InterPro" id="IPR014721">
    <property type="entry name" value="Ribsml_uS5_D2-typ_fold_subgr"/>
</dbReference>
<dbReference type="EC" id="2.7.1.148" evidence="2"/>
<dbReference type="Gene3D" id="3.30.70.890">
    <property type="entry name" value="GHMP kinase, C-terminal domain"/>
    <property type="match status" value="1"/>
</dbReference>
<evidence type="ECO:0000259" key="9">
    <source>
        <dbReference type="Pfam" id="PF08544"/>
    </source>
</evidence>
<dbReference type="EMBL" id="UOFQ01000040">
    <property type="protein sequence ID" value="VAW86385.1"/>
    <property type="molecule type" value="Genomic_DNA"/>
</dbReference>
<sequence length="284" mass="30517">MNTIKRWPAPAKLNLFLHITGRRADGYHQLQSVFQFLDYGDELSFTLRADGEVLRTSDLPGVPSEQDLVVRAAKLLLQHANCSQGVEIEVEKRLPMGGGLGGGSSNAATTLVALNELCGLGCSIDELATLGLQLGADVPVFVRGDVAWAEGVGEQLTPLEGEQAPPEPWYLVIEPACSVATEVVFNAPDLTRDCHPITIPHFLAGQGINVCEAVVKKRFPLVANALDFLLKYAPARMSGTGACVFAPFDDQVAALEVLELLPQGWRGFVAKGKNRSPLYKISGL</sequence>
<keyword evidence="3 10" id="KW-0808">Transferase</keyword>
<dbReference type="InterPro" id="IPR036554">
    <property type="entry name" value="GHMP_kinase_C_sf"/>
</dbReference>
<dbReference type="Gene3D" id="3.30.230.10">
    <property type="match status" value="1"/>
</dbReference>
<evidence type="ECO:0000256" key="2">
    <source>
        <dbReference type="ARBA" id="ARBA00012052"/>
    </source>
</evidence>
<evidence type="ECO:0000259" key="8">
    <source>
        <dbReference type="Pfam" id="PF00288"/>
    </source>
</evidence>
<keyword evidence="6" id="KW-0067">ATP-binding</keyword>
<name>A0A3B0YZ84_9ZZZZ</name>